<comment type="caution">
    <text evidence="1">The sequence shown here is derived from an EMBL/GenBank/DDBJ whole genome shotgun (WGS) entry which is preliminary data.</text>
</comment>
<dbReference type="EMBL" id="LAZR01000978">
    <property type="protein sequence ID" value="KKN53285.1"/>
    <property type="molecule type" value="Genomic_DNA"/>
</dbReference>
<accession>A0A0F9R9Y2</accession>
<organism evidence="1">
    <name type="scientific">marine sediment metagenome</name>
    <dbReference type="NCBI Taxonomy" id="412755"/>
    <lineage>
        <taxon>unclassified sequences</taxon>
        <taxon>metagenomes</taxon>
        <taxon>ecological metagenomes</taxon>
    </lineage>
</organism>
<dbReference type="AlphaFoldDB" id="A0A0F9R9Y2"/>
<sequence>MALPAYPVYDSYGPTLLRTIGSFWYHYFRDRDRLELLFRGDGHLQGQAYIDFLEAVASVSRFDVPVFHEEEWFLLIIKDSDRNRVTNVYNQPGLNYDEGAAYDEPQTDEILFPLPIGTSVFKELTDIPFNIYNRVLYPSKTWTRGTDFDIDYERKVLRFYSDPFESTYVARRDVYDDDGNLVDEEIGLWVYRGQFDLEHVWAHFGFAVNLQLDSSQFYKDIVNALWDGHVFGANIESFGQVVSASIGMPLVLEPVETVEVIRNEGDRLLVITDKHVYEFSPNATATVAVGDTVRAGEMLVDSIKVVDISGGDADYDEFQGLSFGEDFLSGGYFGELTFENMDVDIEYLGADRDGRVVITFRIQGFPGDVDLFFEQMHQAGKDAGETLAELLDLRENPVGQPLPEHLPAQLNPLEFVLTNTMRNHLVLVKIKTSAIKTDSPGLGVLNYLRDIIPPHTSFLVFVEVAPTTETVDLAQSGSDEQPGIAETVDRFGGALVAVDSVYPIDEAMEDVATYGDGVLRVYRVSEVCK</sequence>
<name>A0A0F9R9Y2_9ZZZZ</name>
<gene>
    <name evidence="1" type="ORF">LCGC14_0603850</name>
</gene>
<proteinExistence type="predicted"/>
<reference evidence="1" key="1">
    <citation type="journal article" date="2015" name="Nature">
        <title>Complex archaea that bridge the gap between prokaryotes and eukaryotes.</title>
        <authorList>
            <person name="Spang A."/>
            <person name="Saw J.H."/>
            <person name="Jorgensen S.L."/>
            <person name="Zaremba-Niedzwiedzka K."/>
            <person name="Martijn J."/>
            <person name="Lind A.E."/>
            <person name="van Eijk R."/>
            <person name="Schleper C."/>
            <person name="Guy L."/>
            <person name="Ettema T.J."/>
        </authorList>
    </citation>
    <scope>NUCLEOTIDE SEQUENCE</scope>
</reference>
<protein>
    <submittedName>
        <fullName evidence="1">Uncharacterized protein</fullName>
    </submittedName>
</protein>
<evidence type="ECO:0000313" key="1">
    <source>
        <dbReference type="EMBL" id="KKN53285.1"/>
    </source>
</evidence>